<evidence type="ECO:0000313" key="2">
    <source>
        <dbReference type="EMBL" id="QUW02350.1"/>
    </source>
</evidence>
<evidence type="ECO:0000256" key="1">
    <source>
        <dbReference type="SAM" id="MobiDB-lite"/>
    </source>
</evidence>
<accession>A0ABX8B9J7</accession>
<gene>
    <name evidence="2" type="ORF">J8C06_08270</name>
</gene>
<dbReference type="EMBL" id="CP072648">
    <property type="protein sequence ID" value="QUW02350.1"/>
    <property type="molecule type" value="Genomic_DNA"/>
</dbReference>
<dbReference type="RefSeq" id="WP_211428240.1">
    <property type="nucleotide sequence ID" value="NZ_CP072648.1"/>
</dbReference>
<organism evidence="2 3">
    <name type="scientific">Chloracidobacterium validum</name>
    <dbReference type="NCBI Taxonomy" id="2821543"/>
    <lineage>
        <taxon>Bacteria</taxon>
        <taxon>Pseudomonadati</taxon>
        <taxon>Acidobacteriota</taxon>
        <taxon>Terriglobia</taxon>
        <taxon>Terriglobales</taxon>
        <taxon>Acidobacteriaceae</taxon>
        <taxon>Chloracidobacterium</taxon>
    </lineage>
</organism>
<reference evidence="2 3" key="1">
    <citation type="submission" date="2021-03" db="EMBL/GenBank/DDBJ databases">
        <title>Genomic and phenotypic characterization of Chloracidobacterium isolates provides evidence for multiple species.</title>
        <authorList>
            <person name="Saini M.K."/>
            <person name="Costas A.M.G."/>
            <person name="Tank M."/>
            <person name="Bryant D.A."/>
        </authorList>
    </citation>
    <scope>NUCLEOTIDE SEQUENCE [LARGE SCALE GENOMIC DNA]</scope>
    <source>
        <strain evidence="2 3">BV2-C</strain>
    </source>
</reference>
<name>A0ABX8B9J7_9BACT</name>
<dbReference type="Proteomes" id="UP000676506">
    <property type="component" value="Chromosome 1"/>
</dbReference>
<protein>
    <submittedName>
        <fullName evidence="2">Uncharacterized protein</fullName>
    </submittedName>
</protein>
<feature type="region of interest" description="Disordered" evidence="1">
    <location>
        <begin position="24"/>
        <end position="63"/>
    </location>
</feature>
<keyword evidence="3" id="KW-1185">Reference proteome</keyword>
<evidence type="ECO:0000313" key="3">
    <source>
        <dbReference type="Proteomes" id="UP000676506"/>
    </source>
</evidence>
<sequence>MSELWAGHGIGRFASMDAVIMENKGGTGFGDSPPDEDDLSEKRHPKKTHPALSLMPALKMPQM</sequence>
<proteinExistence type="predicted"/>